<proteinExistence type="predicted"/>
<evidence type="ECO:0000256" key="1">
    <source>
        <dbReference type="ARBA" id="ARBA00022679"/>
    </source>
</evidence>
<evidence type="ECO:0000256" key="2">
    <source>
        <dbReference type="ARBA" id="ARBA00022777"/>
    </source>
</evidence>
<evidence type="ECO:0008006" key="6">
    <source>
        <dbReference type="Google" id="ProtNLM"/>
    </source>
</evidence>
<dbReference type="GO" id="GO:0005524">
    <property type="term" value="F:ATP binding"/>
    <property type="evidence" value="ECO:0007669"/>
    <property type="project" value="InterPro"/>
</dbReference>
<evidence type="ECO:0000313" key="4">
    <source>
        <dbReference type="EMBL" id="OSX77252.1"/>
    </source>
</evidence>
<feature type="compositionally biased region" description="Pro residues" evidence="3">
    <location>
        <begin position="328"/>
        <end position="346"/>
    </location>
</feature>
<keyword evidence="1" id="KW-0808">Transferase</keyword>
<dbReference type="AlphaFoldDB" id="A0A1X6P8N3"/>
<dbReference type="Gene3D" id="3.30.420.40">
    <property type="match status" value="2"/>
</dbReference>
<accession>A0A1X6P8N3</accession>
<dbReference type="Pfam" id="PF02685">
    <property type="entry name" value="Glucokinase"/>
    <property type="match status" value="2"/>
</dbReference>
<dbReference type="GO" id="GO:0006096">
    <property type="term" value="P:glycolytic process"/>
    <property type="evidence" value="ECO:0007669"/>
    <property type="project" value="InterPro"/>
</dbReference>
<protein>
    <recommendedName>
        <fullName evidence="6">Glucokinase</fullName>
    </recommendedName>
</protein>
<dbReference type="GO" id="GO:0004340">
    <property type="term" value="F:glucokinase activity"/>
    <property type="evidence" value="ECO:0007669"/>
    <property type="project" value="InterPro"/>
</dbReference>
<dbReference type="PANTHER" id="PTHR47363:SF1">
    <property type="entry name" value="GLUCOKINASE"/>
    <property type="match status" value="1"/>
</dbReference>
<feature type="region of interest" description="Disordered" evidence="3">
    <location>
        <begin position="320"/>
        <end position="349"/>
    </location>
</feature>
<dbReference type="SUPFAM" id="SSF53067">
    <property type="entry name" value="Actin-like ATPase domain"/>
    <property type="match status" value="1"/>
</dbReference>
<gene>
    <name evidence="4" type="ORF">BU14_0154s0029</name>
</gene>
<evidence type="ECO:0000256" key="3">
    <source>
        <dbReference type="SAM" id="MobiDB-lite"/>
    </source>
</evidence>
<evidence type="ECO:0000313" key="5">
    <source>
        <dbReference type="Proteomes" id="UP000218209"/>
    </source>
</evidence>
<organism evidence="4 5">
    <name type="scientific">Porphyra umbilicalis</name>
    <name type="common">Purple laver</name>
    <name type="synonym">Red alga</name>
    <dbReference type="NCBI Taxonomy" id="2786"/>
    <lineage>
        <taxon>Eukaryota</taxon>
        <taxon>Rhodophyta</taxon>
        <taxon>Bangiophyceae</taxon>
        <taxon>Bangiales</taxon>
        <taxon>Bangiaceae</taxon>
        <taxon>Porphyra</taxon>
    </lineage>
</organism>
<dbReference type="InterPro" id="IPR043129">
    <property type="entry name" value="ATPase_NBD"/>
</dbReference>
<sequence length="551" mass="54568">MADRGTRPWPYGSPPSWGHRPCAATPLLASPLGFFLVPPPYLRPLLPSAAHACFFDAAANARGAAAAAGRRPAVMAEGGPSGGGGDDASLPLFSTLLLAGDVGGTNARLSADYPSFSSVISAFLLEAGAALPGLLRLTPRAAGGRPLPLGGLAAAAFAVAGPVEGGRINFTNREGWILDSAGLADEFGIPSVELVNDFVANGYGVLTLSPEEVVLVQDGKAVRGGVIALIGAGTGLGQCFLTAGGAGGGDGEYTAWGSEGGHVDWAPTTAVQGRLLRFLHKRFGSSFEADGGVTPLSPAELADAAAPSVAADASAAAAAAAAATGGGAPPPPPPPPTRRTPPPPPHLGRARRSILASAEPGRAIAAGAYNCALCARTMDLFFDAYATAVGNVALTYLPTGGLYVAGGIAPKNMEYITADAWGRALRRKGRLSGVVGGMRVAVVVKEDLGLRGAHIVATRLWGRFVRRGGEGENAAGAPPPVSSGEGGREAASAAAAAAVKAGGDPAGGGGTYVALSPWAAVMVTSPAAYTAAAVAAGAAAVAAVVTAARPH</sequence>
<dbReference type="InterPro" id="IPR003836">
    <property type="entry name" value="Glucokinase"/>
</dbReference>
<dbReference type="CDD" id="cd24008">
    <property type="entry name" value="ASKHA_NBD_GLK"/>
    <property type="match status" value="1"/>
</dbReference>
<dbReference type="OrthoDB" id="10251652at2759"/>
<reference evidence="4 5" key="1">
    <citation type="submission" date="2017-03" db="EMBL/GenBank/DDBJ databases">
        <title>WGS assembly of Porphyra umbilicalis.</title>
        <authorList>
            <person name="Brawley S.H."/>
            <person name="Blouin N.A."/>
            <person name="Ficko-Blean E."/>
            <person name="Wheeler G.L."/>
            <person name="Lohr M."/>
            <person name="Goodson H.V."/>
            <person name="Jenkins J.W."/>
            <person name="Blaby-Haas C.E."/>
            <person name="Helliwell K.E."/>
            <person name="Chan C."/>
            <person name="Marriage T."/>
            <person name="Bhattacharya D."/>
            <person name="Klein A.S."/>
            <person name="Badis Y."/>
            <person name="Brodie J."/>
            <person name="Cao Y."/>
            <person name="Collen J."/>
            <person name="Dittami S.M."/>
            <person name="Gachon C.M."/>
            <person name="Green B.R."/>
            <person name="Karpowicz S."/>
            <person name="Kim J.W."/>
            <person name="Kudahl U."/>
            <person name="Lin S."/>
            <person name="Michel G."/>
            <person name="Mittag M."/>
            <person name="Olson B.J."/>
            <person name="Pangilinan J."/>
            <person name="Peng Y."/>
            <person name="Qiu H."/>
            <person name="Shu S."/>
            <person name="Singer J.T."/>
            <person name="Smith A.G."/>
            <person name="Sprecher B.N."/>
            <person name="Wagner V."/>
            <person name="Wang W."/>
            <person name="Wang Z.-Y."/>
            <person name="Yan J."/>
            <person name="Yarish C."/>
            <person name="Zoeuner-Riek S."/>
            <person name="Zhuang Y."/>
            <person name="Zou Y."/>
            <person name="Lindquist E.A."/>
            <person name="Grimwood J."/>
            <person name="Barry K."/>
            <person name="Rokhsar D.S."/>
            <person name="Schmutz J."/>
            <person name="Stiller J.W."/>
            <person name="Grossman A.R."/>
            <person name="Prochnik S.E."/>
        </authorList>
    </citation>
    <scope>NUCLEOTIDE SEQUENCE [LARGE SCALE GENOMIC DNA]</scope>
    <source>
        <strain evidence="4">4086291</strain>
    </source>
</reference>
<dbReference type="Proteomes" id="UP000218209">
    <property type="component" value="Unassembled WGS sequence"/>
</dbReference>
<dbReference type="GO" id="GO:0005536">
    <property type="term" value="F:D-glucose binding"/>
    <property type="evidence" value="ECO:0007669"/>
    <property type="project" value="InterPro"/>
</dbReference>
<dbReference type="PANTHER" id="PTHR47363">
    <property type="entry name" value="GLUCOKINASE"/>
    <property type="match status" value="1"/>
</dbReference>
<keyword evidence="5" id="KW-1185">Reference proteome</keyword>
<name>A0A1X6P8N3_PORUM</name>
<dbReference type="Gene3D" id="3.40.367.20">
    <property type="match status" value="2"/>
</dbReference>
<keyword evidence="2" id="KW-0418">Kinase</keyword>
<dbReference type="EMBL" id="KV918843">
    <property type="protein sequence ID" value="OSX77252.1"/>
    <property type="molecule type" value="Genomic_DNA"/>
</dbReference>